<comment type="caution">
    <text evidence="2">The sequence shown here is derived from an EMBL/GenBank/DDBJ whole genome shotgun (WGS) entry which is preliminary data.</text>
</comment>
<keyword evidence="1" id="KW-1133">Transmembrane helix</keyword>
<evidence type="ECO:0000313" key="3">
    <source>
        <dbReference type="Proteomes" id="UP000030528"/>
    </source>
</evidence>
<dbReference type="EMBL" id="AVPE01000025">
    <property type="protein sequence ID" value="KGX88762.1"/>
    <property type="molecule type" value="Genomic_DNA"/>
</dbReference>
<accession>A0A0A5HYR8</accession>
<evidence type="ECO:0000256" key="1">
    <source>
        <dbReference type="SAM" id="Phobius"/>
    </source>
</evidence>
<dbReference type="Proteomes" id="UP000030528">
    <property type="component" value="Unassembled WGS sequence"/>
</dbReference>
<feature type="transmembrane region" description="Helical" evidence="1">
    <location>
        <begin position="49"/>
        <end position="71"/>
    </location>
</feature>
<keyword evidence="1" id="KW-0812">Transmembrane</keyword>
<proteinExistence type="predicted"/>
<dbReference type="AlphaFoldDB" id="A0A0A5HYR8"/>
<keyword evidence="1" id="KW-0472">Membrane</keyword>
<sequence>MGLLLWITIGFIATGFVVLIRTRKGVENKVAYIKANMEGEESLNKANSIIWWIGCTTAWGLVSMFLVVWCFHSY</sequence>
<name>A0A0A5HYR8_9BACI</name>
<protein>
    <submittedName>
        <fullName evidence="2">Uncharacterized protein</fullName>
    </submittedName>
</protein>
<gene>
    <name evidence="2" type="ORF">N781_09595</name>
</gene>
<evidence type="ECO:0000313" key="2">
    <source>
        <dbReference type="EMBL" id="KGX88762.1"/>
    </source>
</evidence>
<dbReference type="RefSeq" id="WP_026801809.1">
    <property type="nucleotide sequence ID" value="NZ_AULI01000025.1"/>
</dbReference>
<reference evidence="2 3" key="1">
    <citation type="submission" date="2013-08" db="EMBL/GenBank/DDBJ databases">
        <authorList>
            <person name="Huang J."/>
            <person name="Wang G."/>
        </authorList>
    </citation>
    <scope>NUCLEOTIDE SEQUENCE [LARGE SCALE GENOMIC DNA]</scope>
    <source>
        <strain evidence="2 3">JSM 076056</strain>
    </source>
</reference>
<organism evidence="2 3">
    <name type="scientific">Pontibacillus halophilus JSM 076056 = DSM 19796</name>
    <dbReference type="NCBI Taxonomy" id="1385510"/>
    <lineage>
        <taxon>Bacteria</taxon>
        <taxon>Bacillati</taxon>
        <taxon>Bacillota</taxon>
        <taxon>Bacilli</taxon>
        <taxon>Bacillales</taxon>
        <taxon>Bacillaceae</taxon>
        <taxon>Pontibacillus</taxon>
    </lineage>
</organism>
<keyword evidence="3" id="KW-1185">Reference proteome</keyword>
<dbReference type="eggNOG" id="ENOG50334QC">
    <property type="taxonomic scope" value="Bacteria"/>
</dbReference>